<evidence type="ECO:0000313" key="4">
    <source>
        <dbReference type="EMBL" id="MCY9528594.1"/>
    </source>
</evidence>
<gene>
    <name evidence="4" type="primary">rfbD</name>
    <name evidence="4" type="ORF">M5X04_04485</name>
</gene>
<dbReference type="GO" id="GO:0008831">
    <property type="term" value="F:dTDP-4-dehydrorhamnose reductase activity"/>
    <property type="evidence" value="ECO:0007669"/>
    <property type="project" value="UniProtKB-EC"/>
</dbReference>
<proteinExistence type="inferred from homology"/>
<accession>A0ABT4E4B8</accession>
<dbReference type="Gene3D" id="3.40.50.720">
    <property type="entry name" value="NAD(P)-binding Rossmann-like Domain"/>
    <property type="match status" value="1"/>
</dbReference>
<protein>
    <recommendedName>
        <fullName evidence="2">dTDP-4-dehydrorhamnose reductase</fullName>
        <ecNumber evidence="2">1.1.1.133</ecNumber>
    </recommendedName>
</protein>
<comment type="pathway">
    <text evidence="2">Carbohydrate biosynthesis; dTDP-L-rhamnose biosynthesis.</text>
</comment>
<keyword evidence="2" id="KW-0521">NADP</keyword>
<dbReference type="PANTHER" id="PTHR10491:SF4">
    <property type="entry name" value="METHIONINE ADENOSYLTRANSFERASE 2 SUBUNIT BETA"/>
    <property type="match status" value="1"/>
</dbReference>
<dbReference type="EC" id="1.1.1.133" evidence="2"/>
<keyword evidence="5" id="KW-1185">Reference proteome</keyword>
<comment type="function">
    <text evidence="2">Catalyzes the reduction of dTDP-6-deoxy-L-lyxo-4-hexulose to yield dTDP-L-rhamnose.</text>
</comment>
<dbReference type="RefSeq" id="WP_090514077.1">
    <property type="nucleotide sequence ID" value="NZ_JAMDLY010000006.1"/>
</dbReference>
<feature type="domain" description="RmlD-like substrate binding" evidence="3">
    <location>
        <begin position="1"/>
        <end position="280"/>
    </location>
</feature>
<dbReference type="InterPro" id="IPR005913">
    <property type="entry name" value="dTDP_dehydrorham_reduct"/>
</dbReference>
<dbReference type="SUPFAM" id="SSF51735">
    <property type="entry name" value="NAD(P)-binding Rossmann-fold domains"/>
    <property type="match status" value="1"/>
</dbReference>
<evidence type="ECO:0000259" key="3">
    <source>
        <dbReference type="Pfam" id="PF04321"/>
    </source>
</evidence>
<dbReference type="PANTHER" id="PTHR10491">
    <property type="entry name" value="DTDP-4-DEHYDRORHAMNOSE REDUCTASE"/>
    <property type="match status" value="1"/>
</dbReference>
<comment type="similarity">
    <text evidence="1 2">Belongs to the dTDP-4-dehydrorhamnose reductase family.</text>
</comment>
<dbReference type="InterPro" id="IPR029903">
    <property type="entry name" value="RmlD-like-bd"/>
</dbReference>
<dbReference type="CDD" id="cd05254">
    <property type="entry name" value="dTDP_HR_like_SDR_e"/>
    <property type="match status" value="1"/>
</dbReference>
<evidence type="ECO:0000256" key="1">
    <source>
        <dbReference type="ARBA" id="ARBA00010944"/>
    </source>
</evidence>
<organism evidence="4 5">
    <name type="scientific">Paenibacillus alvei</name>
    <name type="common">Bacillus alvei</name>
    <dbReference type="NCBI Taxonomy" id="44250"/>
    <lineage>
        <taxon>Bacteria</taxon>
        <taxon>Bacillati</taxon>
        <taxon>Bacillota</taxon>
        <taxon>Bacilli</taxon>
        <taxon>Bacillales</taxon>
        <taxon>Paenibacillaceae</taxon>
        <taxon>Paenibacillus</taxon>
    </lineage>
</organism>
<dbReference type="InterPro" id="IPR036291">
    <property type="entry name" value="NAD(P)-bd_dom_sf"/>
</dbReference>
<comment type="caution">
    <text evidence="4">The sequence shown here is derived from an EMBL/GenBank/DDBJ whole genome shotgun (WGS) entry which is preliminary data.</text>
</comment>
<dbReference type="Pfam" id="PF04321">
    <property type="entry name" value="RmlD_sub_bind"/>
    <property type="match status" value="1"/>
</dbReference>
<keyword evidence="2 4" id="KW-0560">Oxidoreductase</keyword>
<dbReference type="EMBL" id="JAMDLY010000006">
    <property type="protein sequence ID" value="MCY9528594.1"/>
    <property type="molecule type" value="Genomic_DNA"/>
</dbReference>
<sequence length="286" mass="32230">MKILITGANGQLGTDVLRLFSNKGHEVVGLNRTQLDITDGKSCSDTITELQPDAILHCAAYTAVDNAETDIDNAYLVNAIGTRNIAAAAERVKAKICYISTDYVFDGTNSSPYYEYDNTNPLTVYGKSKRAGEHLVQSLCSRWFIVRTSWVFGVAGTNFVKTMLKLGKERDCLQVVNDQWGSPTYTWDLASFLEELVLSEKYGIYHASNTGICTWYEFAQAIFELSDIPVIVEPCTTEQFQRPAVRPRYSAMESMAIRVNGFDPLRSWREALEEYINKYKFRIGDE</sequence>
<evidence type="ECO:0000256" key="2">
    <source>
        <dbReference type="RuleBase" id="RU364082"/>
    </source>
</evidence>
<dbReference type="Gene3D" id="3.90.25.10">
    <property type="entry name" value="UDP-galactose 4-epimerase, domain 1"/>
    <property type="match status" value="1"/>
</dbReference>
<reference evidence="4 5" key="1">
    <citation type="submission" date="2022-05" db="EMBL/GenBank/DDBJ databases">
        <title>Genome Sequencing of Bee-Associated Microbes.</title>
        <authorList>
            <person name="Dunlap C."/>
        </authorList>
    </citation>
    <scope>NUCLEOTIDE SEQUENCE [LARGE SCALE GENOMIC DNA]</scope>
    <source>
        <strain evidence="4 5">NRRL NRS-750</strain>
    </source>
</reference>
<dbReference type="NCBIfam" id="TIGR01214">
    <property type="entry name" value="rmlD"/>
    <property type="match status" value="1"/>
</dbReference>
<name>A0ABT4E4B8_PAEAL</name>
<evidence type="ECO:0000313" key="5">
    <source>
        <dbReference type="Proteomes" id="UP001527090"/>
    </source>
</evidence>
<dbReference type="Proteomes" id="UP001527090">
    <property type="component" value="Unassembled WGS sequence"/>
</dbReference>